<dbReference type="InterPro" id="IPR045584">
    <property type="entry name" value="Pilin-like"/>
</dbReference>
<evidence type="ECO:0000313" key="5">
    <source>
        <dbReference type="Proteomes" id="UP000242219"/>
    </source>
</evidence>
<dbReference type="NCBIfam" id="TIGR02532">
    <property type="entry name" value="IV_pilin_GFxxxE"/>
    <property type="match status" value="1"/>
</dbReference>
<dbReference type="Gene3D" id="3.30.700.10">
    <property type="entry name" value="Glycoprotein, Type 4 Pilin"/>
    <property type="match status" value="1"/>
</dbReference>
<dbReference type="InterPro" id="IPR012902">
    <property type="entry name" value="N_methyl_site"/>
</dbReference>
<gene>
    <name evidence="4" type="ORF">BIY37_03375</name>
</gene>
<reference evidence="4 5" key="1">
    <citation type="journal article" date="2016" name="Genome Announc.">
        <title>Draft Genome Sequence of the Anaerobic Ammonium-Oxidizing Bacterium 'Candidatus Brocadia sp. 40'.</title>
        <authorList>
            <person name="Ali M."/>
            <person name="Haroon M.F."/>
            <person name="Narita Y."/>
            <person name="Zhang L."/>
            <person name="Rangel Shaw D."/>
            <person name="Okabe S."/>
            <person name="Saikaly P.E."/>
        </authorList>
    </citation>
    <scope>NUCLEOTIDE SEQUENCE [LARGE SCALE GENOMIC DNA]</scope>
    <source>
        <strain evidence="4 5">40</strain>
    </source>
</reference>
<protein>
    <recommendedName>
        <fullName evidence="3">DUF1559 domain-containing protein</fullName>
    </recommendedName>
</protein>
<dbReference type="RefSeq" id="WP_070066423.1">
    <property type="nucleotide sequence ID" value="NZ_MJUW02000038.1"/>
</dbReference>
<name>A0A1V6M1Y0_9BACT</name>
<dbReference type="PROSITE" id="PS00409">
    <property type="entry name" value="PROKAR_NTER_METHYL"/>
    <property type="match status" value="1"/>
</dbReference>
<organism evidence="4 5">
    <name type="scientific">Candidatus Brocadia sapporoensis</name>
    <dbReference type="NCBI Taxonomy" id="392547"/>
    <lineage>
        <taxon>Bacteria</taxon>
        <taxon>Pseudomonadati</taxon>
        <taxon>Planctomycetota</taxon>
        <taxon>Candidatus Brocadiia</taxon>
        <taxon>Candidatus Brocadiales</taxon>
        <taxon>Candidatus Brocadiaceae</taxon>
        <taxon>Candidatus Brocadia</taxon>
    </lineage>
</organism>
<evidence type="ECO:0000256" key="1">
    <source>
        <dbReference type="ARBA" id="ARBA00022481"/>
    </source>
</evidence>
<evidence type="ECO:0000256" key="2">
    <source>
        <dbReference type="SAM" id="Phobius"/>
    </source>
</evidence>
<dbReference type="Pfam" id="PF07596">
    <property type="entry name" value="SBP_bac_10"/>
    <property type="match status" value="1"/>
</dbReference>
<dbReference type="SUPFAM" id="SSF54523">
    <property type="entry name" value="Pili subunits"/>
    <property type="match status" value="1"/>
</dbReference>
<dbReference type="EMBL" id="MJUW02000038">
    <property type="protein sequence ID" value="OQD46408.1"/>
    <property type="molecule type" value="Genomic_DNA"/>
</dbReference>
<dbReference type="Pfam" id="PF07963">
    <property type="entry name" value="N_methyl"/>
    <property type="match status" value="1"/>
</dbReference>
<evidence type="ECO:0000313" key="4">
    <source>
        <dbReference type="EMBL" id="OQD46408.1"/>
    </source>
</evidence>
<dbReference type="GO" id="GO:0015627">
    <property type="term" value="C:type II protein secretion system complex"/>
    <property type="evidence" value="ECO:0007669"/>
    <property type="project" value="InterPro"/>
</dbReference>
<keyword evidence="2" id="KW-0472">Membrane</keyword>
<dbReference type="GO" id="GO:0015628">
    <property type="term" value="P:protein secretion by the type II secretion system"/>
    <property type="evidence" value="ECO:0007669"/>
    <property type="project" value="InterPro"/>
</dbReference>
<feature type="domain" description="DUF1559" evidence="3">
    <location>
        <begin position="35"/>
        <end position="79"/>
    </location>
</feature>
<comment type="caution">
    <text evidence="4">The sequence shown here is derived from an EMBL/GenBank/DDBJ whole genome shotgun (WGS) entry which is preliminary data.</text>
</comment>
<dbReference type="AlphaFoldDB" id="A0A1V6M1Y0"/>
<keyword evidence="1" id="KW-0488">Methylation</keyword>
<keyword evidence="2" id="KW-0812">Transmembrane</keyword>
<evidence type="ECO:0000259" key="3">
    <source>
        <dbReference type="Pfam" id="PF07596"/>
    </source>
</evidence>
<dbReference type="PANTHER" id="PTHR30093">
    <property type="entry name" value="GENERAL SECRETION PATHWAY PROTEIN G"/>
    <property type="match status" value="1"/>
</dbReference>
<dbReference type="InterPro" id="IPR000983">
    <property type="entry name" value="Bac_GSPG_pilin"/>
</dbReference>
<sequence length="227" mass="24061">MMKKRSNAGFTLIELLVVVAIIGILAGILLPVLGKARESARRTQCASNLKQIGLALNMYANDNSEAFPTGGASSTTASTSTTAVTELQSLGKLFDQYISDRKVFKCPSDVSVAETNVLTLTTDPTTFTTASCSYGYDDNHSGNDDPSVVIVADKLGTVTATGLSVNHKNKGQNVLFIDGHVEWKGTATCGYYGTITAGYGFDNIWQNDSNNSHALQSSAGTDTVIMQ</sequence>
<proteinExistence type="predicted"/>
<keyword evidence="2" id="KW-1133">Transmembrane helix</keyword>
<dbReference type="PRINTS" id="PR00813">
    <property type="entry name" value="BCTERIALGSPG"/>
</dbReference>
<dbReference type="Proteomes" id="UP000242219">
    <property type="component" value="Unassembled WGS sequence"/>
</dbReference>
<keyword evidence="5" id="KW-1185">Reference proteome</keyword>
<dbReference type="InterPro" id="IPR011453">
    <property type="entry name" value="DUF1559"/>
</dbReference>
<accession>A0A1V6M1Y0</accession>
<feature type="transmembrane region" description="Helical" evidence="2">
    <location>
        <begin position="12"/>
        <end position="34"/>
    </location>
</feature>